<dbReference type="Proteomes" id="UP001595692">
    <property type="component" value="Unassembled WGS sequence"/>
</dbReference>
<dbReference type="NCBIfam" id="TIGR01420">
    <property type="entry name" value="pilT_fam"/>
    <property type="match status" value="1"/>
</dbReference>
<dbReference type="SUPFAM" id="SSF52540">
    <property type="entry name" value="P-loop containing nucleoside triphosphate hydrolases"/>
    <property type="match status" value="1"/>
</dbReference>
<name>A0ABV8CMS0_9GAMM</name>
<comment type="similarity">
    <text evidence="1">Belongs to the GSP E family.</text>
</comment>
<keyword evidence="4" id="KW-1185">Reference proteome</keyword>
<comment type="caution">
    <text evidence="3">The sequence shown here is derived from an EMBL/GenBank/DDBJ whole genome shotgun (WGS) entry which is preliminary data.</text>
</comment>
<dbReference type="InterPro" id="IPR027417">
    <property type="entry name" value="P-loop_NTPase"/>
</dbReference>
<dbReference type="PANTHER" id="PTHR30486">
    <property type="entry name" value="TWITCHING MOTILITY PROTEIN PILT"/>
    <property type="match status" value="1"/>
</dbReference>
<feature type="domain" description="Bacterial type II secretion system protein E" evidence="2">
    <location>
        <begin position="121"/>
        <end position="278"/>
    </location>
</feature>
<protein>
    <submittedName>
        <fullName evidence="3">PilT/PilU family type 4a pilus ATPase</fullName>
    </submittedName>
</protein>
<dbReference type="Gene3D" id="3.40.50.300">
    <property type="entry name" value="P-loop containing nucleotide triphosphate hydrolases"/>
    <property type="match status" value="1"/>
</dbReference>
<reference evidence="4" key="1">
    <citation type="journal article" date="2019" name="Int. J. Syst. Evol. Microbiol.">
        <title>The Global Catalogue of Microorganisms (GCM) 10K type strain sequencing project: providing services to taxonomists for standard genome sequencing and annotation.</title>
        <authorList>
            <consortium name="The Broad Institute Genomics Platform"/>
            <consortium name="The Broad Institute Genome Sequencing Center for Infectious Disease"/>
            <person name="Wu L."/>
            <person name="Ma J."/>
        </authorList>
    </citation>
    <scope>NUCLEOTIDE SEQUENCE [LARGE SCALE GENOMIC DNA]</scope>
    <source>
        <strain evidence="4">CCUG 54939</strain>
    </source>
</reference>
<dbReference type="RefSeq" id="WP_377151562.1">
    <property type="nucleotide sequence ID" value="NZ_JBHSAF010000006.1"/>
</dbReference>
<sequence>MKIDGLLRVLIDQKGSDLFLSNGIEPCLKVNGRLTALGNVKLDDGMVLEFIREIMTPALFERYCQSYEANFAIQRPDLGRFRVSCFWQMGSPGMVCRRIVTEIPTIEELFLPGILRELGVAKRGLLLFVGATGAGKSTTQAAMIGYRNRTTDGHILTIEDPVEFVHHHGRSLITQREVGTDTESFDAALKSALRQAPDVILIGEIRSQETMEFALSFAETGHLCMATLHANNANQALERIMHLVPQEKHRQLLYDLSCNLKGIVAQQLIPTRDGQGRRAAFELLVNTPLVKDIVMKGELHRLKEVMSKSREQGMVTFDQSLFDLFRQGVIGYNEALAHADSANDVRLMIKLDGGVAADGGMLNNVTLD</sequence>
<evidence type="ECO:0000256" key="1">
    <source>
        <dbReference type="ARBA" id="ARBA00006611"/>
    </source>
</evidence>
<dbReference type="InterPro" id="IPR006321">
    <property type="entry name" value="PilT/PilU"/>
</dbReference>
<evidence type="ECO:0000259" key="2">
    <source>
        <dbReference type="Pfam" id="PF00437"/>
    </source>
</evidence>
<dbReference type="Gene3D" id="3.30.450.90">
    <property type="match status" value="1"/>
</dbReference>
<organism evidence="3 4">
    <name type="scientific">Pseudaeromonas sharmana</name>
    <dbReference type="NCBI Taxonomy" id="328412"/>
    <lineage>
        <taxon>Bacteria</taxon>
        <taxon>Pseudomonadati</taxon>
        <taxon>Pseudomonadota</taxon>
        <taxon>Gammaproteobacteria</taxon>
        <taxon>Aeromonadales</taxon>
        <taxon>Aeromonadaceae</taxon>
        <taxon>Pseudaeromonas</taxon>
    </lineage>
</organism>
<evidence type="ECO:0000313" key="3">
    <source>
        <dbReference type="EMBL" id="MFC3913288.1"/>
    </source>
</evidence>
<proteinExistence type="inferred from homology"/>
<accession>A0ABV8CMS0</accession>
<dbReference type="EMBL" id="JBHSAF010000006">
    <property type="protein sequence ID" value="MFC3913288.1"/>
    <property type="molecule type" value="Genomic_DNA"/>
</dbReference>
<dbReference type="InterPro" id="IPR001482">
    <property type="entry name" value="T2SS/T4SS_dom"/>
</dbReference>
<dbReference type="Pfam" id="PF00437">
    <property type="entry name" value="T2SSE"/>
    <property type="match status" value="1"/>
</dbReference>
<dbReference type="InterPro" id="IPR050921">
    <property type="entry name" value="T4SS_GSP_E_ATPase"/>
</dbReference>
<gene>
    <name evidence="3" type="ORF">ACFOSS_07410</name>
</gene>
<dbReference type="CDD" id="cd01131">
    <property type="entry name" value="PilT"/>
    <property type="match status" value="1"/>
</dbReference>
<evidence type="ECO:0000313" key="4">
    <source>
        <dbReference type="Proteomes" id="UP001595692"/>
    </source>
</evidence>
<dbReference type="PANTHER" id="PTHR30486:SF12">
    <property type="entry name" value="TYPE IV PILUS ATPASE PILU"/>
    <property type="match status" value="1"/>
</dbReference>